<keyword evidence="3" id="KW-1185">Reference proteome</keyword>
<dbReference type="AlphaFoldDB" id="A0A2Z6QT45"/>
<proteinExistence type="predicted"/>
<dbReference type="Proteomes" id="UP000247702">
    <property type="component" value="Unassembled WGS sequence"/>
</dbReference>
<evidence type="ECO:0000313" key="2">
    <source>
        <dbReference type="EMBL" id="GET00625.1"/>
    </source>
</evidence>
<comment type="caution">
    <text evidence="1">The sequence shown here is derived from an EMBL/GenBank/DDBJ whole genome shotgun (WGS) entry which is preliminary data.</text>
</comment>
<evidence type="ECO:0000313" key="3">
    <source>
        <dbReference type="Proteomes" id="UP000247702"/>
    </source>
</evidence>
<dbReference type="EMBL" id="BEXD01001281">
    <property type="protein sequence ID" value="GBB93347.1"/>
    <property type="molecule type" value="Genomic_DNA"/>
</dbReference>
<dbReference type="SUPFAM" id="SSF47113">
    <property type="entry name" value="Histone-fold"/>
    <property type="match status" value="1"/>
</dbReference>
<reference evidence="2" key="2">
    <citation type="submission" date="2019-10" db="EMBL/GenBank/DDBJ databases">
        <title>Conservation and host-specific expression of non-tandemly repeated heterogenous ribosome RNA gene in arbuscular mycorrhizal fungi.</title>
        <authorList>
            <person name="Maeda T."/>
            <person name="Kobayashi Y."/>
            <person name="Nakagawa T."/>
            <person name="Ezawa T."/>
            <person name="Yamaguchi K."/>
            <person name="Bino T."/>
            <person name="Nishimoto Y."/>
            <person name="Shigenobu S."/>
            <person name="Kawaguchi M."/>
        </authorList>
    </citation>
    <scope>NUCLEOTIDE SEQUENCE</scope>
    <source>
        <strain evidence="2">HR1</strain>
    </source>
</reference>
<dbReference type="STRING" id="94130.A0A2Z6QT45"/>
<gene>
    <name evidence="2" type="ORF">RCL2_002707500</name>
    <name evidence="1" type="ORF">RclHR1_21500002</name>
</gene>
<dbReference type="InterPro" id="IPR009072">
    <property type="entry name" value="Histone-fold"/>
</dbReference>
<name>A0A2Z6QT45_9GLOM</name>
<organism evidence="1 3">
    <name type="scientific">Rhizophagus clarus</name>
    <dbReference type="NCBI Taxonomy" id="94130"/>
    <lineage>
        <taxon>Eukaryota</taxon>
        <taxon>Fungi</taxon>
        <taxon>Fungi incertae sedis</taxon>
        <taxon>Mucoromycota</taxon>
        <taxon>Glomeromycotina</taxon>
        <taxon>Glomeromycetes</taxon>
        <taxon>Glomerales</taxon>
        <taxon>Glomeraceae</taxon>
        <taxon>Rhizophagus</taxon>
    </lineage>
</organism>
<evidence type="ECO:0000313" key="1">
    <source>
        <dbReference type="EMBL" id="GBB93347.1"/>
    </source>
</evidence>
<dbReference type="GO" id="GO:0046982">
    <property type="term" value="F:protein heterodimerization activity"/>
    <property type="evidence" value="ECO:0007669"/>
    <property type="project" value="InterPro"/>
</dbReference>
<accession>A0A2Z6QT45</accession>
<evidence type="ECO:0008006" key="4">
    <source>
        <dbReference type="Google" id="ProtNLM"/>
    </source>
</evidence>
<dbReference type="Proteomes" id="UP000615446">
    <property type="component" value="Unassembled WGS sequence"/>
</dbReference>
<protein>
    <recommendedName>
        <fullName evidence="4">Transcription factor CBF/NF-Y/archaeal histone domain-containing protein</fullName>
    </recommendedName>
</protein>
<reference evidence="1 3" key="1">
    <citation type="submission" date="2017-11" db="EMBL/GenBank/DDBJ databases">
        <title>The genome of Rhizophagus clarus HR1 reveals common genetic basis of auxotrophy among arbuscular mycorrhizal fungi.</title>
        <authorList>
            <person name="Kobayashi Y."/>
        </authorList>
    </citation>
    <scope>NUCLEOTIDE SEQUENCE [LARGE SCALE GENOMIC DNA]</scope>
    <source>
        <strain evidence="1 3">HR1</strain>
    </source>
</reference>
<dbReference type="GO" id="GO:0003677">
    <property type="term" value="F:DNA binding"/>
    <property type="evidence" value="ECO:0007669"/>
    <property type="project" value="InterPro"/>
</dbReference>
<dbReference type="EMBL" id="BLAL01000286">
    <property type="protein sequence ID" value="GET00625.1"/>
    <property type="molecule type" value="Genomic_DNA"/>
</dbReference>
<dbReference type="Pfam" id="PF15510">
    <property type="entry name" value="CENP-W"/>
    <property type="match status" value="1"/>
</dbReference>
<dbReference type="Gene3D" id="1.10.20.10">
    <property type="entry name" value="Histone, subunit A"/>
    <property type="match status" value="1"/>
</dbReference>
<dbReference type="InterPro" id="IPR028847">
    <property type="entry name" value="CENP-W"/>
</dbReference>
<dbReference type="GO" id="GO:0000278">
    <property type="term" value="P:mitotic cell cycle"/>
    <property type="evidence" value="ECO:0007669"/>
    <property type="project" value="InterPro"/>
</dbReference>
<dbReference type="GO" id="GO:0051382">
    <property type="term" value="P:kinetochore assembly"/>
    <property type="evidence" value="ECO:0007669"/>
    <property type="project" value="InterPro"/>
</dbReference>
<sequence length="74" mass="8591">MPSLHRRVKATRRQSCDDDDVDVLFYLHCKSFIQKLAHKAHSEADSDETKVVERKHVEAALEKVLQEIQDSEDN</sequence>
<dbReference type="OrthoDB" id="2543597at2759"/>